<name>A0A0D3J4N7_EMIH1</name>
<accession>A0A0D3J4N7</accession>
<sequence length="426" mass="47072">MRSGPMGFSEVNYFFRVCDEKRFLDPPRTEAKISGHFALMSEPSRRVPRSGLAGPEEPVRECSAATSLSQNVGSRAARARPALPHKINDHGSANNDFWVVLKDAIHNSSRARVECQRALAASLVAADSAFAPHGPEAQHKARGFLSANGHVLHRMQRFAEQLEAKARAAEMAHAADVSQLRERLHIALSAAAEQSDNTISALMADHETHVARAADVQHALQQRLEAERARLTGENDSMHSELEAAKRAVAALEAKVQETAEQAAAEHAADRAELLELRESNEQLREDACQRGAHSERSRLELHGQVERLTREKRALEIEFEEQVAHLQRMREDEVRDLQAQRDRSITEHQRSVQELNRQLEASLDDRSADAAHYEAKIERLQALNVAALKAGSARGRQLLYAESMRAACLLPCSACQGTAHPASAL</sequence>
<keyword evidence="3" id="KW-1185">Reference proteome</keyword>
<dbReference type="PaxDb" id="2903-EOD18472"/>
<dbReference type="HOGENOM" id="CLU_779461_0_0_1"/>
<dbReference type="EnsemblProtists" id="EOD18472">
    <property type="protein sequence ID" value="EOD18472"/>
    <property type="gene ID" value="EMIHUDRAFT_196766"/>
</dbReference>
<protein>
    <submittedName>
        <fullName evidence="2">Uncharacterized protein</fullName>
    </submittedName>
</protein>
<dbReference type="KEGG" id="ehx:EMIHUDRAFT_196766"/>
<dbReference type="Proteomes" id="UP000013827">
    <property type="component" value="Unassembled WGS sequence"/>
</dbReference>
<proteinExistence type="predicted"/>
<evidence type="ECO:0000313" key="2">
    <source>
        <dbReference type="EnsemblProtists" id="EOD18472"/>
    </source>
</evidence>
<dbReference type="GeneID" id="19046473"/>
<dbReference type="RefSeq" id="XP_005770901.1">
    <property type="nucleotide sequence ID" value="XM_005770844.1"/>
</dbReference>
<evidence type="ECO:0000313" key="3">
    <source>
        <dbReference type="Proteomes" id="UP000013827"/>
    </source>
</evidence>
<keyword evidence="1" id="KW-0175">Coiled coil</keyword>
<feature type="coiled-coil region" evidence="1">
    <location>
        <begin position="221"/>
        <end position="384"/>
    </location>
</feature>
<dbReference type="AlphaFoldDB" id="A0A0D3J4N7"/>
<reference evidence="3" key="1">
    <citation type="journal article" date="2013" name="Nature">
        <title>Pan genome of the phytoplankton Emiliania underpins its global distribution.</title>
        <authorList>
            <person name="Read B.A."/>
            <person name="Kegel J."/>
            <person name="Klute M.J."/>
            <person name="Kuo A."/>
            <person name="Lefebvre S.C."/>
            <person name="Maumus F."/>
            <person name="Mayer C."/>
            <person name="Miller J."/>
            <person name="Monier A."/>
            <person name="Salamov A."/>
            <person name="Young J."/>
            <person name="Aguilar M."/>
            <person name="Claverie J.M."/>
            <person name="Frickenhaus S."/>
            <person name="Gonzalez K."/>
            <person name="Herman E.K."/>
            <person name="Lin Y.C."/>
            <person name="Napier J."/>
            <person name="Ogata H."/>
            <person name="Sarno A.F."/>
            <person name="Shmutz J."/>
            <person name="Schroeder D."/>
            <person name="de Vargas C."/>
            <person name="Verret F."/>
            <person name="von Dassow P."/>
            <person name="Valentin K."/>
            <person name="Van de Peer Y."/>
            <person name="Wheeler G."/>
            <person name="Dacks J.B."/>
            <person name="Delwiche C.F."/>
            <person name="Dyhrman S.T."/>
            <person name="Glockner G."/>
            <person name="John U."/>
            <person name="Richards T."/>
            <person name="Worden A.Z."/>
            <person name="Zhang X."/>
            <person name="Grigoriev I.V."/>
            <person name="Allen A.E."/>
            <person name="Bidle K."/>
            <person name="Borodovsky M."/>
            <person name="Bowler C."/>
            <person name="Brownlee C."/>
            <person name="Cock J.M."/>
            <person name="Elias M."/>
            <person name="Gladyshev V.N."/>
            <person name="Groth M."/>
            <person name="Guda C."/>
            <person name="Hadaegh A."/>
            <person name="Iglesias-Rodriguez M.D."/>
            <person name="Jenkins J."/>
            <person name="Jones B.M."/>
            <person name="Lawson T."/>
            <person name="Leese F."/>
            <person name="Lindquist E."/>
            <person name="Lobanov A."/>
            <person name="Lomsadze A."/>
            <person name="Malik S.B."/>
            <person name="Marsh M.E."/>
            <person name="Mackinder L."/>
            <person name="Mock T."/>
            <person name="Mueller-Roeber B."/>
            <person name="Pagarete A."/>
            <person name="Parker M."/>
            <person name="Probert I."/>
            <person name="Quesneville H."/>
            <person name="Raines C."/>
            <person name="Rensing S.A."/>
            <person name="Riano-Pachon D.M."/>
            <person name="Richier S."/>
            <person name="Rokitta S."/>
            <person name="Shiraiwa Y."/>
            <person name="Soanes D.M."/>
            <person name="van der Giezen M."/>
            <person name="Wahlund T.M."/>
            <person name="Williams B."/>
            <person name="Wilson W."/>
            <person name="Wolfe G."/>
            <person name="Wurch L.L."/>
        </authorList>
    </citation>
    <scope>NUCLEOTIDE SEQUENCE</scope>
</reference>
<organism evidence="2 3">
    <name type="scientific">Emiliania huxleyi (strain CCMP1516)</name>
    <dbReference type="NCBI Taxonomy" id="280463"/>
    <lineage>
        <taxon>Eukaryota</taxon>
        <taxon>Haptista</taxon>
        <taxon>Haptophyta</taxon>
        <taxon>Prymnesiophyceae</taxon>
        <taxon>Isochrysidales</taxon>
        <taxon>Noelaerhabdaceae</taxon>
        <taxon>Emiliania</taxon>
    </lineage>
</organism>
<reference evidence="2" key="2">
    <citation type="submission" date="2024-10" db="UniProtKB">
        <authorList>
            <consortium name="EnsemblProtists"/>
        </authorList>
    </citation>
    <scope>IDENTIFICATION</scope>
</reference>
<evidence type="ECO:0000256" key="1">
    <source>
        <dbReference type="SAM" id="Coils"/>
    </source>
</evidence>